<keyword evidence="4" id="KW-0472">Membrane</keyword>
<dbReference type="InterPro" id="IPR044839">
    <property type="entry name" value="NDR1-like"/>
</dbReference>
<comment type="caution">
    <text evidence="6">The sequence shown here is derived from an EMBL/GenBank/DDBJ whole genome shotgun (WGS) entry which is preliminary data.</text>
</comment>
<accession>A0A8S9QJH6</accession>
<comment type="subcellular location">
    <subcellularLocation>
        <location evidence="1">Membrane</location>
        <topology evidence="1">Single-pass membrane protein</topology>
    </subcellularLocation>
</comment>
<organism evidence="6 7">
    <name type="scientific">Brassica cretica</name>
    <name type="common">Mustard</name>
    <dbReference type="NCBI Taxonomy" id="69181"/>
    <lineage>
        <taxon>Eukaryota</taxon>
        <taxon>Viridiplantae</taxon>
        <taxon>Streptophyta</taxon>
        <taxon>Embryophyta</taxon>
        <taxon>Tracheophyta</taxon>
        <taxon>Spermatophyta</taxon>
        <taxon>Magnoliopsida</taxon>
        <taxon>eudicotyledons</taxon>
        <taxon>Gunneridae</taxon>
        <taxon>Pentapetalae</taxon>
        <taxon>rosids</taxon>
        <taxon>malvids</taxon>
        <taxon>Brassicales</taxon>
        <taxon>Brassicaceae</taxon>
        <taxon>Brassiceae</taxon>
        <taxon>Brassica</taxon>
    </lineage>
</organism>
<evidence type="ECO:0000313" key="7">
    <source>
        <dbReference type="Proteomes" id="UP000712600"/>
    </source>
</evidence>
<sequence>MHEVSNEVRGVETDKEPAQFSDVSDQVVGVELKALSMPANLPIHSKVTIAIDSNSQSTSSPLAGIISAPAEPTSMEEIPSPIMVSKTNLEVGDNSLAFTPTHDSLSHNHTEQPNVQDDEDGLMSDAMANLNTSRGGRPIKPLQKYQDMDWNTIRGKGFLITWLVTKPKKLHYSLENASVQNFNLTDDNHMSATFKLTIQSHNPNHRISVYYNSVEIYVKFKDQTLAFDTMEPFHQPRMNVTQIDDTLVAQNVAVSKSSGKDLRDQHSLGKIELEVYVKAKVRFKVAVWKSSHRTAHIKCSHATVYLSQSNKSLNSSCDADI</sequence>
<gene>
    <name evidence="6" type="ORF">F2Q69_00019200</name>
</gene>
<dbReference type="GO" id="GO:0098542">
    <property type="term" value="P:defense response to other organism"/>
    <property type="evidence" value="ECO:0007669"/>
    <property type="project" value="InterPro"/>
</dbReference>
<dbReference type="PANTHER" id="PTHR31234">
    <property type="entry name" value="LATE EMBRYOGENESIS ABUNDANT (LEA) HYDROXYPROLINE-RICH GLYCOPROTEIN FAMILY"/>
    <property type="match status" value="1"/>
</dbReference>
<name>A0A8S9QJH6_BRACR</name>
<dbReference type="Proteomes" id="UP000712600">
    <property type="component" value="Unassembled WGS sequence"/>
</dbReference>
<proteinExistence type="predicted"/>
<evidence type="ECO:0000259" key="5">
    <source>
        <dbReference type="Pfam" id="PF03168"/>
    </source>
</evidence>
<dbReference type="PANTHER" id="PTHR31234:SF39">
    <property type="entry name" value="HARPIN-INDUCED PROTEIN 1 CONTAINING PROTEIN, EXPRESSED"/>
    <property type="match status" value="1"/>
</dbReference>
<reference evidence="6" key="1">
    <citation type="submission" date="2019-12" db="EMBL/GenBank/DDBJ databases">
        <title>Genome sequencing and annotation of Brassica cretica.</title>
        <authorList>
            <person name="Studholme D.J."/>
            <person name="Sarris P."/>
        </authorList>
    </citation>
    <scope>NUCLEOTIDE SEQUENCE</scope>
    <source>
        <strain evidence="6">PFS-109/04</strain>
        <tissue evidence="6">Leaf</tissue>
    </source>
</reference>
<dbReference type="InterPro" id="IPR004864">
    <property type="entry name" value="LEA_2"/>
</dbReference>
<evidence type="ECO:0000256" key="1">
    <source>
        <dbReference type="ARBA" id="ARBA00004167"/>
    </source>
</evidence>
<evidence type="ECO:0000313" key="6">
    <source>
        <dbReference type="EMBL" id="KAF3538808.1"/>
    </source>
</evidence>
<feature type="domain" description="Late embryogenesis abundant protein LEA-2 subgroup" evidence="5">
    <location>
        <begin position="198"/>
        <end position="299"/>
    </location>
</feature>
<protein>
    <recommendedName>
        <fullName evidence="5">Late embryogenesis abundant protein LEA-2 subgroup domain-containing protein</fullName>
    </recommendedName>
</protein>
<evidence type="ECO:0000256" key="2">
    <source>
        <dbReference type="ARBA" id="ARBA00022692"/>
    </source>
</evidence>
<dbReference type="EMBL" id="QGKX02001290">
    <property type="protein sequence ID" value="KAF3538808.1"/>
    <property type="molecule type" value="Genomic_DNA"/>
</dbReference>
<dbReference type="AlphaFoldDB" id="A0A8S9QJH6"/>
<dbReference type="Pfam" id="PF03168">
    <property type="entry name" value="LEA_2"/>
    <property type="match status" value="1"/>
</dbReference>
<dbReference type="GO" id="GO:0005886">
    <property type="term" value="C:plasma membrane"/>
    <property type="evidence" value="ECO:0007669"/>
    <property type="project" value="TreeGrafter"/>
</dbReference>
<keyword evidence="2" id="KW-0812">Transmembrane</keyword>
<keyword evidence="3" id="KW-1133">Transmembrane helix</keyword>
<evidence type="ECO:0000256" key="4">
    <source>
        <dbReference type="ARBA" id="ARBA00023136"/>
    </source>
</evidence>
<evidence type="ECO:0000256" key="3">
    <source>
        <dbReference type="ARBA" id="ARBA00022989"/>
    </source>
</evidence>